<dbReference type="Proteomes" id="UP001259572">
    <property type="component" value="Unassembled WGS sequence"/>
</dbReference>
<dbReference type="PROSITE" id="PS51257">
    <property type="entry name" value="PROKAR_LIPOPROTEIN"/>
    <property type="match status" value="1"/>
</dbReference>
<dbReference type="Pfam" id="PF03886">
    <property type="entry name" value="ABC_trans_aux"/>
    <property type="match status" value="1"/>
</dbReference>
<sequence length="202" mass="21075">MKRNSVLLALGCALALSGCISFGAKPPATLMRLTAVESVAARTSRTAPASEAITVVTPTLPQELQTPRVPVRTGETSVAYLKDAQWVEIPGALFGRLLSETIAARTGRVVLDPRQFTFDPGIRLTGTLQAFGVQADRMEAVAVYDGLLARAGQAVETRRFEARVPIAAVDPSSVAPALNEAANKVAADVAAWVGGGPATPAR</sequence>
<dbReference type="SUPFAM" id="SSF159594">
    <property type="entry name" value="XCC0632-like"/>
    <property type="match status" value="1"/>
</dbReference>
<protein>
    <submittedName>
        <fullName evidence="3">ABC-type transport auxiliary lipoprotein family protein</fullName>
    </submittedName>
</protein>
<comment type="caution">
    <text evidence="3">The sequence shown here is derived from an EMBL/GenBank/DDBJ whole genome shotgun (WGS) entry which is preliminary data.</text>
</comment>
<feature type="signal peptide" evidence="1">
    <location>
        <begin position="1"/>
        <end position="24"/>
    </location>
</feature>
<dbReference type="RefSeq" id="WP_315726033.1">
    <property type="nucleotide sequence ID" value="NZ_JAVUPU010000004.1"/>
</dbReference>
<feature type="chain" id="PRO_5045648396" evidence="1">
    <location>
        <begin position="25"/>
        <end position="202"/>
    </location>
</feature>
<name>A0ABU3Q794_9SPHN</name>
<evidence type="ECO:0000256" key="1">
    <source>
        <dbReference type="SAM" id="SignalP"/>
    </source>
</evidence>
<accession>A0ABU3Q794</accession>
<keyword evidence="1" id="KW-0732">Signal</keyword>
<evidence type="ECO:0000313" key="4">
    <source>
        <dbReference type="Proteomes" id="UP001259572"/>
    </source>
</evidence>
<dbReference type="EMBL" id="JAVUPU010000004">
    <property type="protein sequence ID" value="MDT9599273.1"/>
    <property type="molecule type" value="Genomic_DNA"/>
</dbReference>
<evidence type="ECO:0000259" key="2">
    <source>
        <dbReference type="Pfam" id="PF03886"/>
    </source>
</evidence>
<dbReference type="Gene3D" id="3.40.50.10610">
    <property type="entry name" value="ABC-type transport auxiliary lipoprotein component"/>
    <property type="match status" value="1"/>
</dbReference>
<evidence type="ECO:0000313" key="3">
    <source>
        <dbReference type="EMBL" id="MDT9599273.1"/>
    </source>
</evidence>
<proteinExistence type="predicted"/>
<reference evidence="3 4" key="1">
    <citation type="submission" date="2023-05" db="EMBL/GenBank/DDBJ databases">
        <authorList>
            <person name="Guo Y."/>
        </authorList>
    </citation>
    <scope>NUCLEOTIDE SEQUENCE [LARGE SCALE GENOMIC DNA]</scope>
    <source>
        <strain evidence="3 4">GR2756</strain>
    </source>
</reference>
<organism evidence="3 4">
    <name type="scientific">Sphingosinicella rhizophila</name>
    <dbReference type="NCBI Taxonomy" id="3050082"/>
    <lineage>
        <taxon>Bacteria</taxon>
        <taxon>Pseudomonadati</taxon>
        <taxon>Pseudomonadota</taxon>
        <taxon>Alphaproteobacteria</taxon>
        <taxon>Sphingomonadales</taxon>
        <taxon>Sphingosinicellaceae</taxon>
        <taxon>Sphingosinicella</taxon>
    </lineage>
</organism>
<feature type="domain" description="ABC-type transport auxiliary lipoprotein component" evidence="2">
    <location>
        <begin position="39"/>
        <end position="190"/>
    </location>
</feature>
<keyword evidence="4" id="KW-1185">Reference proteome</keyword>
<gene>
    <name evidence="3" type="ORF">RQX22_09955</name>
</gene>
<keyword evidence="3" id="KW-0449">Lipoprotein</keyword>
<dbReference type="InterPro" id="IPR005586">
    <property type="entry name" value="ABC_trans_aux"/>
</dbReference>